<keyword evidence="12 15" id="KW-0456">Lyase</keyword>
<protein>
    <recommendedName>
        <fullName evidence="8">L-threonine dehydratase catabolic TdcB</fullName>
        <ecNumber evidence="7">4.3.1.19</ecNumber>
    </recommendedName>
</protein>
<keyword evidence="11" id="KW-0663">Pyridoxal phosphate</keyword>
<dbReference type="Gene3D" id="3.30.70.260">
    <property type="match status" value="1"/>
</dbReference>
<evidence type="ECO:0000259" key="14">
    <source>
        <dbReference type="PROSITE" id="PS51671"/>
    </source>
</evidence>
<organism evidence="15 16">
    <name type="scientific">Tumebacillus lipolyticus</name>
    <dbReference type="NCBI Taxonomy" id="1280370"/>
    <lineage>
        <taxon>Bacteria</taxon>
        <taxon>Bacillati</taxon>
        <taxon>Bacillota</taxon>
        <taxon>Bacilli</taxon>
        <taxon>Bacillales</taxon>
        <taxon>Alicyclobacillaceae</taxon>
        <taxon>Tumebacillus</taxon>
    </lineage>
</organism>
<dbReference type="Gene3D" id="3.40.50.1100">
    <property type="match status" value="2"/>
</dbReference>
<evidence type="ECO:0000256" key="4">
    <source>
        <dbReference type="ARBA" id="ARBA00004958"/>
    </source>
</evidence>
<evidence type="ECO:0000313" key="15">
    <source>
        <dbReference type="EMBL" id="MFD2169095.1"/>
    </source>
</evidence>
<proteinExistence type="inferred from homology"/>
<dbReference type="InterPro" id="IPR045865">
    <property type="entry name" value="ACT-like_dom_sf"/>
</dbReference>
<comment type="similarity">
    <text evidence="5">Belongs to the serine/threonine dehydratase family.</text>
</comment>
<dbReference type="EMBL" id="JBHUIO010000002">
    <property type="protein sequence ID" value="MFD2169095.1"/>
    <property type="molecule type" value="Genomic_DNA"/>
</dbReference>
<dbReference type="SUPFAM" id="SSF55021">
    <property type="entry name" value="ACT-like"/>
    <property type="match status" value="1"/>
</dbReference>
<evidence type="ECO:0000256" key="7">
    <source>
        <dbReference type="ARBA" id="ARBA00012096"/>
    </source>
</evidence>
<comment type="caution">
    <text evidence="15">The sequence shown here is derived from an EMBL/GenBank/DDBJ whole genome shotgun (WGS) entry which is preliminary data.</text>
</comment>
<keyword evidence="9" id="KW-0021">Allosteric enzyme</keyword>
<comment type="catalytic activity">
    <reaction evidence="1">
        <text>L-threonine = 2-oxobutanoate + NH4(+)</text>
        <dbReference type="Rhea" id="RHEA:22108"/>
        <dbReference type="ChEBI" id="CHEBI:16763"/>
        <dbReference type="ChEBI" id="CHEBI:28938"/>
        <dbReference type="ChEBI" id="CHEBI:57926"/>
        <dbReference type="EC" id="4.3.1.19"/>
    </reaction>
</comment>
<dbReference type="RefSeq" id="WP_386044145.1">
    <property type="nucleotide sequence ID" value="NZ_JBHUIO010000002.1"/>
</dbReference>
<dbReference type="Pfam" id="PF01842">
    <property type="entry name" value="ACT"/>
    <property type="match status" value="1"/>
</dbReference>
<gene>
    <name evidence="15" type="primary">ilvA</name>
    <name evidence="15" type="ORF">ACFSOY_03565</name>
</gene>
<keyword evidence="16" id="KW-1185">Reference proteome</keyword>
<comment type="pathway">
    <text evidence="3">Amino-acid biosynthesis; L-isoleucine biosynthesis; 2-oxobutanoate from L-threonine: step 1/1.</text>
</comment>
<evidence type="ECO:0000256" key="2">
    <source>
        <dbReference type="ARBA" id="ARBA00001933"/>
    </source>
</evidence>
<dbReference type="NCBIfam" id="TIGR01127">
    <property type="entry name" value="ilvA_1Cterm"/>
    <property type="match status" value="1"/>
</dbReference>
<evidence type="ECO:0000256" key="1">
    <source>
        <dbReference type="ARBA" id="ARBA00001274"/>
    </source>
</evidence>
<dbReference type="PANTHER" id="PTHR48078:SF6">
    <property type="entry name" value="L-THREONINE DEHYDRATASE CATABOLIC TDCB"/>
    <property type="match status" value="1"/>
</dbReference>
<dbReference type="CDD" id="cd04886">
    <property type="entry name" value="ACT_ThrD-II-like"/>
    <property type="match status" value="1"/>
</dbReference>
<dbReference type="PROSITE" id="PS51671">
    <property type="entry name" value="ACT"/>
    <property type="match status" value="1"/>
</dbReference>
<dbReference type="InterPro" id="IPR001926">
    <property type="entry name" value="TrpB-like_PALP"/>
</dbReference>
<accession>A0ABW4ZU26</accession>
<evidence type="ECO:0000256" key="3">
    <source>
        <dbReference type="ARBA" id="ARBA00004810"/>
    </source>
</evidence>
<evidence type="ECO:0000313" key="16">
    <source>
        <dbReference type="Proteomes" id="UP001597343"/>
    </source>
</evidence>
<dbReference type="InterPro" id="IPR002912">
    <property type="entry name" value="ACT_dom"/>
</dbReference>
<evidence type="ECO:0000256" key="5">
    <source>
        <dbReference type="ARBA" id="ARBA00010869"/>
    </source>
</evidence>
<dbReference type="InterPro" id="IPR050147">
    <property type="entry name" value="Ser/Thr_Dehydratase"/>
</dbReference>
<dbReference type="PANTHER" id="PTHR48078">
    <property type="entry name" value="THREONINE DEHYDRATASE, MITOCHONDRIAL-RELATED"/>
    <property type="match status" value="1"/>
</dbReference>
<dbReference type="GO" id="GO:0004794">
    <property type="term" value="F:threonine deaminase activity"/>
    <property type="evidence" value="ECO:0007669"/>
    <property type="project" value="UniProtKB-EC"/>
</dbReference>
<dbReference type="PROSITE" id="PS00165">
    <property type="entry name" value="DEHYDRATASE_SER_THR"/>
    <property type="match status" value="1"/>
</dbReference>
<dbReference type="InterPro" id="IPR005789">
    <property type="entry name" value="Thr_deHydtase_catblc"/>
</dbReference>
<keyword evidence="10" id="KW-0100">Branched-chain amino acid biosynthesis</keyword>
<dbReference type="InterPro" id="IPR044561">
    <property type="entry name" value="ACT_ThrD-II-like"/>
</dbReference>
<dbReference type="Proteomes" id="UP001597343">
    <property type="component" value="Unassembled WGS sequence"/>
</dbReference>
<evidence type="ECO:0000256" key="11">
    <source>
        <dbReference type="ARBA" id="ARBA00022898"/>
    </source>
</evidence>
<name>A0ABW4ZU26_9BACL</name>
<evidence type="ECO:0000256" key="13">
    <source>
        <dbReference type="ARBA" id="ARBA00025527"/>
    </source>
</evidence>
<comment type="cofactor">
    <cofactor evidence="2">
        <name>pyridoxal 5'-phosphate</name>
        <dbReference type="ChEBI" id="CHEBI:597326"/>
    </cofactor>
</comment>
<sequence length="401" mass="43272">MITKTDFLTAQKNLQGVIHCTPLDYSKTFSDLSHNEIFLKLENLQKTGSFKIRGAFHKIATLTEEERTRGVIAASAGNHAQGVAYGAANAGIPCIIVMPEAAPLSKVEATARYGAQVILYGSNYDEAYAKALELQQEHGMTFVHAFDDPTVIAGQGTIALEILEQLPDVDALVAPIGGGGLIAGIALAAKLIKPDLQIVGVEAAGAACMKTSIEAGEIGTLAQVATIADGICVRRPGDFTYQLTRQYVDHIVTVEEEEIARAMLLAIERNKMVVEGAGATGLAAVLYDKLPFRDKKVAVLISGGNVDVNFLSRIIERGLVEAGRYLRINTNVPDKPGVLQDILAVFAEERANIIGIQHHRMGSRVMLGEAEVEIDIETRDNAHQERILQRLHDKGFAVITR</sequence>
<evidence type="ECO:0000256" key="10">
    <source>
        <dbReference type="ARBA" id="ARBA00022624"/>
    </source>
</evidence>
<keyword evidence="10" id="KW-0028">Amino-acid biosynthesis</keyword>
<evidence type="ECO:0000256" key="8">
    <source>
        <dbReference type="ARBA" id="ARBA00022248"/>
    </source>
</evidence>
<comment type="subunit">
    <text evidence="6">In the native structure, TdcB is in a dimeric form, whereas in the TdcB-AMP complex, it exists in a tetrameric form (dimer of dimers).</text>
</comment>
<evidence type="ECO:0000256" key="12">
    <source>
        <dbReference type="ARBA" id="ARBA00023239"/>
    </source>
</evidence>
<reference evidence="16" key="1">
    <citation type="journal article" date="2019" name="Int. J. Syst. Evol. Microbiol.">
        <title>The Global Catalogue of Microorganisms (GCM) 10K type strain sequencing project: providing services to taxonomists for standard genome sequencing and annotation.</title>
        <authorList>
            <consortium name="The Broad Institute Genomics Platform"/>
            <consortium name="The Broad Institute Genome Sequencing Center for Infectious Disease"/>
            <person name="Wu L."/>
            <person name="Ma J."/>
        </authorList>
    </citation>
    <scope>NUCLEOTIDE SEQUENCE [LARGE SCALE GENOMIC DNA]</scope>
    <source>
        <strain evidence="16">CGMCC 1.13574</strain>
    </source>
</reference>
<dbReference type="EC" id="4.3.1.19" evidence="7"/>
<dbReference type="CDD" id="cd01562">
    <property type="entry name" value="Thr-dehyd"/>
    <property type="match status" value="1"/>
</dbReference>
<keyword evidence="10" id="KW-0412">Isoleucine biosynthesis</keyword>
<dbReference type="Pfam" id="PF00291">
    <property type="entry name" value="PALP"/>
    <property type="match status" value="1"/>
</dbReference>
<comment type="function">
    <text evidence="13">Catalyzes the anaerobic formation of alpha-ketobutyrate and ammonia from threonine in a two-step reaction. The first step involved a dehydration of threonine and a production of enamine intermediates (aminocrotonate), which tautomerizes to its imine form (iminobutyrate). Both intermediates are unstable and short-lived. The second step is the nonenzymatic hydrolysis of the enamine/imine intermediates to form 2-ketobutyrate and free ammonia. In the low water environment of the cell, the second step is accelerated by RidA.</text>
</comment>
<evidence type="ECO:0000256" key="9">
    <source>
        <dbReference type="ARBA" id="ARBA00022533"/>
    </source>
</evidence>
<dbReference type="SUPFAM" id="SSF53686">
    <property type="entry name" value="Tryptophan synthase beta subunit-like PLP-dependent enzymes"/>
    <property type="match status" value="1"/>
</dbReference>
<feature type="domain" description="ACT" evidence="14">
    <location>
        <begin position="327"/>
        <end position="401"/>
    </location>
</feature>
<comment type="pathway">
    <text evidence="4">Amino-acid degradation; L-threonine degradation via propanoate pathway; propanoate from L-threonine: step 1/4.</text>
</comment>
<evidence type="ECO:0000256" key="6">
    <source>
        <dbReference type="ARBA" id="ARBA00011447"/>
    </source>
</evidence>
<dbReference type="InterPro" id="IPR000634">
    <property type="entry name" value="Ser/Thr_deHydtase_PyrdxlP-BS"/>
</dbReference>
<dbReference type="InterPro" id="IPR036052">
    <property type="entry name" value="TrpB-like_PALP_sf"/>
</dbReference>